<name>A6KRP2_RAT</name>
<accession>A6KRP2</accession>
<evidence type="ECO:0000313" key="1">
    <source>
        <dbReference type="EMBL" id="EDL83010.1"/>
    </source>
</evidence>
<sequence>MMWNLSGQIKPVLARPSSSTGPLGMLWPP</sequence>
<dbReference type="EMBL" id="CH474098">
    <property type="protein sequence ID" value="EDL83010.1"/>
    <property type="molecule type" value="Genomic_DNA"/>
</dbReference>
<dbReference type="AlphaFoldDB" id="A6KRP2"/>
<proteinExistence type="predicted"/>
<gene>
    <name evidence="1" type="ORF">rCG_64156</name>
</gene>
<feature type="non-terminal residue" evidence="1">
    <location>
        <position position="29"/>
    </location>
</feature>
<protein>
    <submittedName>
        <fullName evidence="1">RCG64156</fullName>
    </submittedName>
</protein>
<dbReference type="Proteomes" id="UP000234681">
    <property type="component" value="Chromosome 2"/>
</dbReference>
<reference evidence="2" key="1">
    <citation type="submission" date="2005-09" db="EMBL/GenBank/DDBJ databases">
        <authorList>
            <person name="Mural R.J."/>
            <person name="Li P.W."/>
            <person name="Adams M.D."/>
            <person name="Amanatides P.G."/>
            <person name="Baden-Tillson H."/>
            <person name="Barnstead M."/>
            <person name="Chin S.H."/>
            <person name="Dew I."/>
            <person name="Evans C.A."/>
            <person name="Ferriera S."/>
            <person name="Flanigan M."/>
            <person name="Fosler C."/>
            <person name="Glodek A."/>
            <person name="Gu Z."/>
            <person name="Holt R.A."/>
            <person name="Jennings D."/>
            <person name="Kraft C.L."/>
            <person name="Lu F."/>
            <person name="Nguyen T."/>
            <person name="Nusskern D.R."/>
            <person name="Pfannkoch C.M."/>
            <person name="Sitter C."/>
            <person name="Sutton G.G."/>
            <person name="Venter J.C."/>
            <person name="Wang Z."/>
            <person name="Woodage T."/>
            <person name="Zheng X.H."/>
            <person name="Zhong F."/>
        </authorList>
    </citation>
    <scope>NUCLEOTIDE SEQUENCE [LARGE SCALE GENOMIC DNA]</scope>
    <source>
        <strain>BN</strain>
        <strain evidence="2">Sprague-Dawley</strain>
    </source>
</reference>
<evidence type="ECO:0000313" key="2">
    <source>
        <dbReference type="Proteomes" id="UP000234681"/>
    </source>
</evidence>
<organism evidence="1 2">
    <name type="scientific">Rattus norvegicus</name>
    <name type="common">Rat</name>
    <dbReference type="NCBI Taxonomy" id="10116"/>
    <lineage>
        <taxon>Eukaryota</taxon>
        <taxon>Metazoa</taxon>
        <taxon>Chordata</taxon>
        <taxon>Craniata</taxon>
        <taxon>Vertebrata</taxon>
        <taxon>Euteleostomi</taxon>
        <taxon>Mammalia</taxon>
        <taxon>Eutheria</taxon>
        <taxon>Euarchontoglires</taxon>
        <taxon>Glires</taxon>
        <taxon>Rodentia</taxon>
        <taxon>Myomorpha</taxon>
        <taxon>Muroidea</taxon>
        <taxon>Muridae</taxon>
        <taxon>Murinae</taxon>
        <taxon>Rattus</taxon>
    </lineage>
</organism>